<dbReference type="PROSITE" id="PS50916">
    <property type="entry name" value="RABBD"/>
    <property type="match status" value="1"/>
</dbReference>
<name>F7FH88_MONDO</name>
<evidence type="ECO:0000256" key="2">
    <source>
        <dbReference type="SAM" id="MobiDB-lite"/>
    </source>
</evidence>
<feature type="compositionally biased region" description="Acidic residues" evidence="2">
    <location>
        <begin position="2077"/>
        <end position="2094"/>
    </location>
</feature>
<dbReference type="GO" id="GO:0050714">
    <property type="term" value="P:positive regulation of protein secretion"/>
    <property type="evidence" value="ECO:0000318"/>
    <property type="project" value="GO_Central"/>
</dbReference>
<organism evidence="4 5">
    <name type="scientific">Monodelphis domestica</name>
    <name type="common">Gray short-tailed opossum</name>
    <dbReference type="NCBI Taxonomy" id="13616"/>
    <lineage>
        <taxon>Eukaryota</taxon>
        <taxon>Metazoa</taxon>
        <taxon>Chordata</taxon>
        <taxon>Craniata</taxon>
        <taxon>Vertebrata</taxon>
        <taxon>Euteleostomi</taxon>
        <taxon>Mammalia</taxon>
        <taxon>Metatheria</taxon>
        <taxon>Didelphimorphia</taxon>
        <taxon>Didelphidae</taxon>
        <taxon>Monodelphis</taxon>
    </lineage>
</organism>
<feature type="region of interest" description="Disordered" evidence="2">
    <location>
        <begin position="1194"/>
        <end position="1235"/>
    </location>
</feature>
<feature type="coiled-coil region" evidence="1">
    <location>
        <begin position="14"/>
        <end position="45"/>
    </location>
</feature>
<dbReference type="PANTHER" id="PTHR21469:SF4">
    <property type="entry name" value="EXOPHILIN-5"/>
    <property type="match status" value="1"/>
</dbReference>
<reference evidence="4" key="3">
    <citation type="submission" date="2025-09" db="UniProtKB">
        <authorList>
            <consortium name="Ensembl"/>
        </authorList>
    </citation>
    <scope>IDENTIFICATION</scope>
</reference>
<feature type="compositionally biased region" description="Polar residues" evidence="2">
    <location>
        <begin position="1194"/>
        <end position="1203"/>
    </location>
</feature>
<feature type="region of interest" description="Disordered" evidence="2">
    <location>
        <begin position="221"/>
        <end position="241"/>
    </location>
</feature>
<feature type="region of interest" description="Disordered" evidence="2">
    <location>
        <begin position="786"/>
        <end position="812"/>
    </location>
</feature>
<evidence type="ECO:0000259" key="3">
    <source>
        <dbReference type="PROSITE" id="PS50916"/>
    </source>
</evidence>
<dbReference type="InterPro" id="IPR039916">
    <property type="entry name" value="EXPH5"/>
</dbReference>
<feature type="region of interest" description="Disordered" evidence="2">
    <location>
        <begin position="1903"/>
        <end position="1922"/>
    </location>
</feature>
<dbReference type="GeneID" id="100032451"/>
<feature type="compositionally biased region" description="Low complexity" evidence="2">
    <location>
        <begin position="97"/>
        <end position="116"/>
    </location>
</feature>
<dbReference type="STRING" id="13616.ENSMODP00000034074"/>
<dbReference type="GO" id="GO:0005768">
    <property type="term" value="C:endosome"/>
    <property type="evidence" value="ECO:0000318"/>
    <property type="project" value="GO_Central"/>
</dbReference>
<sequence>MTKVPQGFDFSFLNDEEARQILQVLERNEELQRAEKDRISKLQKTKRDIRWLQGVTGEWFEEIQRKKFRNDTDVNQMLKQPLTYRLRKAKNDAMHLPTSRSSNLPNRNNPSSARRPGFPSSLASLFSFRKSGKEILKPQTPSQGYDGFPRTSVTVKGTTGAGIYNSPLNTESSNTAFTPKPIGMREGSSMPPWDASQLENEFFQVLDDLDNKLAQEQALSPGNTRTPIHYGFRTQTSSYHTGSRNGNLMGRHGNNYGEISHPSIYDILRPSTPRQGFRTFSYRTKTIYDMYGTREYTVSQEEYKTFGSSSLCSDRTQPLASPTLGHFTANSLHLPSYSERKSVFLPRSHQQSPRRTPLSSIIWNRSYTPGDVQYQEEFLRAESPMEVDPVHQDAYPNQPQGNGRNKFYHFSNVYQSVRPHAPWDRTTSPESFENSENIPFHQHENKFSQSYYYNTTGPRRLQKFGESPFWNKKEEFPSLSDFHHRNKEFNSSNRDFEMISTDVNEVSAIYNDSIPVPSQPWRANFSRNKESIHREFNFQTCVSEDMEVLSQDNGTQVDLKEKYEHLPTPSMDTMGNKFWNAPDIYSRSQVKLDMLGSQQKWPPMEAKSNSKTNLPETTQNLASSVQIPHRTETFQHSDCQNAPTMSWDPKRDAPDESASFPLRSQKEFIETSGDSITVNRNQSNTWITELNPEKDLIKSMSEKMGHLNKVDETSQVDKTVPIVSQSTIMETTPDYQLSLSRDSTTLSSNKFVFNAPVSIVSKKPTGVFGKRDISKIYISNKDKANALKKEKDSTMERKPDSGTSFPFSQENRTTLSFPKQNQGFQQESAKNNVGISNIKNEDWKLETASNRNPQYKGDSFVLDANNMQGGQLKNALVPPTNCSRFAENHHGPSDHSPDLLPDDGQSLPSSFPVDSTSLASLVTPSGTSLNFTSNVLAKEEMFSKKSLLGKDASKRESEEKACSGNTDQNYQLTVSTSENQASGDIQVLDIHKLKDVAKCHPDHSFTLGREKGKIRRSLSYIEKLSKSGNFLRQASNDSNDIVPNQGNSQSLETLDIYCTFPRKLTSFLIDDNKKLENKIMSTSFRKGPPPFQIKNIKDPLEKCFSNKNNSNSSEPNRRCPEVNVNSSSLRSTPEEITTNIRNIAPASFRKGPPPFEIKGTRPFGTCSSDGVDRRDKYGLDTEPFILTPRPEELISTSQENSPSIKKHSLQLTKGHPHEESFQVHSENHSKMASSQKDNLANTFFLPDEKHLSSSPDMSEKQNGKPLHKYKTTSTVTISGDEDNVKRLEVVSIYYTLPRKHNKKLCDFLKSDTQSISLSPESTTVEDATFPISFSKKQLNSSAQSLPETPVSPYAKASVSRCQWRKHSFSQDTETGALFQSPHSPYPGAEKPSAETLQEMVGGISLCGECNPTKTPSAKTISGDLQSKSVDTFSFIPGHQQGQEKWQNHSRYASVSPTELHNKLVRERKLENPKQSIKVYERESPSVIQTHLGDASNSPCRREILGKCGPCNIDAMSIGSRNYSGEEVNDKMNLVSGAKSFYDNVRESQPDSADGKLKTDDQKIIEKTCSALQSKDFSLSSNSVKLQPEERNHKGQPDLERSLREPKEVPQEKDTDKRSNTEKDRLAEVEDAPNTKANEKMQGLPYDQYSPPKVIDEIKCNLDCTKEKTNLEKRKNRPSVKQKLAAMSKVSRKFSTKDMSSRRHIATIFPQEEVNSSTNSLPQNTPEMAPSSAKSTLGIPESTHESKKSGTSGSESIALPTAEVSKTENPLQPPLDSIQKPITYVSEQKTTTSSSKPQKNKLENVTESPSSSTNFENAILMERGKCPQRLKTEHETPTQPMISSPGTKDFSDDLKRLSLQFPSKAACKAPDKRILPPSTQPQQKNISLQEWEPDSNLYRSKSLKNINEPSNQPQISQTQKMRERHFSACTFSDNAPDRGKLGDEFPVRSGHGRRFRSFSELSACDEKDTWTLGSDRARASGPRATSSISRPIDYGIFGKEQQLAFLENVKRSLTEGRLWRPNFLKNPGFLTDDANHPADKPESLTSGKMSKDGLSPREVLNIYQDAPVVGHSGSDTDTTTDDEYYLDEADKESEL</sequence>
<feature type="compositionally biased region" description="Polar residues" evidence="2">
    <location>
        <begin position="801"/>
        <end position="812"/>
    </location>
</feature>
<feature type="region of interest" description="Disordered" evidence="2">
    <location>
        <begin position="1145"/>
        <end position="1174"/>
    </location>
</feature>
<dbReference type="OrthoDB" id="9908998at2759"/>
<feature type="region of interest" description="Disordered" evidence="2">
    <location>
        <begin position="93"/>
        <end position="120"/>
    </location>
</feature>
<feature type="compositionally biased region" description="Basic and acidic residues" evidence="2">
    <location>
        <begin position="1586"/>
        <end position="1627"/>
    </location>
</feature>
<dbReference type="GO" id="GO:0006886">
    <property type="term" value="P:intracellular protein transport"/>
    <property type="evidence" value="ECO:0007669"/>
    <property type="project" value="InterPro"/>
</dbReference>
<dbReference type="Bgee" id="ENSMODG00000014611">
    <property type="expression patterns" value="Expressed in liver and 9 other cell types or tissues"/>
</dbReference>
<dbReference type="KEGG" id="mdo:100032451"/>
<feature type="region of interest" description="Disordered" evidence="2">
    <location>
        <begin position="1864"/>
        <end position="1893"/>
    </location>
</feature>
<evidence type="ECO:0000256" key="1">
    <source>
        <dbReference type="SAM" id="Coils"/>
    </source>
</evidence>
<reference evidence="4" key="2">
    <citation type="submission" date="2025-08" db="UniProtKB">
        <authorList>
            <consortium name="Ensembl"/>
        </authorList>
    </citation>
    <scope>IDENTIFICATION</scope>
</reference>
<dbReference type="GO" id="GO:0045921">
    <property type="term" value="P:positive regulation of exocytosis"/>
    <property type="evidence" value="ECO:0000318"/>
    <property type="project" value="GO_Central"/>
</dbReference>
<feature type="region of interest" description="Disordered" evidence="2">
    <location>
        <begin position="1372"/>
        <end position="1393"/>
    </location>
</feature>
<dbReference type="CTD" id="23086"/>
<feature type="region of interest" description="Disordered" evidence="2">
    <location>
        <begin position="1669"/>
        <end position="1814"/>
    </location>
</feature>
<feature type="compositionally biased region" description="Polar residues" evidence="2">
    <location>
        <begin position="1123"/>
        <end position="1133"/>
    </location>
</feature>
<feature type="compositionally biased region" description="Basic and acidic residues" evidence="2">
    <location>
        <begin position="786"/>
        <end position="800"/>
    </location>
</feature>
<dbReference type="InterPro" id="IPR010911">
    <property type="entry name" value="Rab_BD"/>
</dbReference>
<feature type="compositionally biased region" description="Polar residues" evidence="2">
    <location>
        <begin position="1712"/>
        <end position="1725"/>
    </location>
</feature>
<feature type="region of interest" description="Disordered" evidence="2">
    <location>
        <begin position="1105"/>
        <end position="1133"/>
    </location>
</feature>
<dbReference type="PANTHER" id="PTHR21469">
    <property type="entry name" value="EXOPHILIN-5"/>
    <property type="match status" value="1"/>
</dbReference>
<feature type="region of interest" description="Disordered" evidence="2">
    <location>
        <begin position="1576"/>
        <end position="1651"/>
    </location>
</feature>
<feature type="region of interest" description="Disordered" evidence="2">
    <location>
        <begin position="635"/>
        <end position="661"/>
    </location>
</feature>
<dbReference type="GeneTree" id="ENSGT00390000011087"/>
<dbReference type="Ensembl" id="ENSMODT00000035660.3">
    <property type="protein sequence ID" value="ENSMODP00000034074.3"/>
    <property type="gene ID" value="ENSMODG00000014611.4"/>
</dbReference>
<dbReference type="OMA" id="HKNRYNE"/>
<dbReference type="eggNOG" id="ENOG502RVAY">
    <property type="taxonomic scope" value="Eukaryota"/>
</dbReference>
<accession>F7FH88</accession>
<evidence type="ECO:0000313" key="4">
    <source>
        <dbReference type="Ensembl" id="ENSMODP00000034074.3"/>
    </source>
</evidence>
<dbReference type="Gene3D" id="6.10.250.3000">
    <property type="match status" value="1"/>
</dbReference>
<feature type="compositionally biased region" description="Polar residues" evidence="2">
    <location>
        <begin position="1784"/>
        <end position="1814"/>
    </location>
</feature>
<feature type="compositionally biased region" description="Polar residues" evidence="2">
    <location>
        <begin position="1903"/>
        <end position="1918"/>
    </location>
</feature>
<feature type="compositionally biased region" description="Basic and acidic residues" evidence="2">
    <location>
        <begin position="886"/>
        <end position="897"/>
    </location>
</feature>
<dbReference type="FunCoup" id="F7FH88">
    <property type="interactions" value="104"/>
</dbReference>
<dbReference type="InParanoid" id="F7FH88"/>
<proteinExistence type="predicted"/>
<keyword evidence="1" id="KW-0175">Coiled coil</keyword>
<feature type="compositionally biased region" description="Basic and acidic residues" evidence="2">
    <location>
        <begin position="1215"/>
        <end position="1229"/>
    </location>
</feature>
<feature type="domain" description="RabBD" evidence="3">
    <location>
        <begin position="7"/>
        <end position="63"/>
    </location>
</feature>
<evidence type="ECO:0000313" key="5">
    <source>
        <dbReference type="Proteomes" id="UP000002280"/>
    </source>
</evidence>
<dbReference type="Proteomes" id="UP000002280">
    <property type="component" value="Chromosome 4"/>
</dbReference>
<dbReference type="GO" id="GO:0031267">
    <property type="term" value="F:small GTPase binding"/>
    <property type="evidence" value="ECO:0007669"/>
    <property type="project" value="InterPro"/>
</dbReference>
<protein>
    <submittedName>
        <fullName evidence="4">Exophilin 5</fullName>
    </submittedName>
</protein>
<reference evidence="4 5" key="1">
    <citation type="journal article" date="2007" name="Nature">
        <title>Genome of the marsupial Monodelphis domestica reveals innovation in non-coding sequences.</title>
        <authorList>
            <person name="Mikkelsen T.S."/>
            <person name="Wakefield M.J."/>
            <person name="Aken B."/>
            <person name="Amemiya C.T."/>
            <person name="Chang J.L."/>
            <person name="Duke S."/>
            <person name="Garber M."/>
            <person name="Gentles A.J."/>
            <person name="Goodstadt L."/>
            <person name="Heger A."/>
            <person name="Jurka J."/>
            <person name="Kamal M."/>
            <person name="Mauceli E."/>
            <person name="Searle S.M."/>
            <person name="Sharpe T."/>
            <person name="Baker M.L."/>
            <person name="Batzer M.A."/>
            <person name="Benos P.V."/>
            <person name="Belov K."/>
            <person name="Clamp M."/>
            <person name="Cook A."/>
            <person name="Cuff J."/>
            <person name="Das R."/>
            <person name="Davidow L."/>
            <person name="Deakin J.E."/>
            <person name="Fazzari M.J."/>
            <person name="Glass J.L."/>
            <person name="Grabherr M."/>
            <person name="Greally J.M."/>
            <person name="Gu W."/>
            <person name="Hore T.A."/>
            <person name="Huttley G.A."/>
            <person name="Kleber M."/>
            <person name="Jirtle R.L."/>
            <person name="Koina E."/>
            <person name="Lee J.T."/>
            <person name="Mahony S."/>
            <person name="Marra M.A."/>
            <person name="Miller R.D."/>
            <person name="Nicholls R.D."/>
            <person name="Oda M."/>
            <person name="Papenfuss A.T."/>
            <person name="Parra Z.E."/>
            <person name="Pollock D.D."/>
            <person name="Ray D.A."/>
            <person name="Schein J.E."/>
            <person name="Speed T.P."/>
            <person name="Thompson K."/>
            <person name="VandeBerg J.L."/>
            <person name="Wade C.M."/>
            <person name="Walker J.A."/>
            <person name="Waters P.D."/>
            <person name="Webber C."/>
            <person name="Weidman J.R."/>
            <person name="Xie X."/>
            <person name="Zody M.C."/>
            <person name="Baldwin J."/>
            <person name="Abdouelleil A."/>
            <person name="Abdulkadir J."/>
            <person name="Abebe A."/>
            <person name="Abera B."/>
            <person name="Abreu J."/>
            <person name="Acer S.C."/>
            <person name="Aftuck L."/>
            <person name="Alexander A."/>
            <person name="An P."/>
            <person name="Anderson E."/>
            <person name="Anderson S."/>
            <person name="Arachi H."/>
            <person name="Azer M."/>
            <person name="Bachantsang P."/>
            <person name="Barry A."/>
            <person name="Bayul T."/>
            <person name="Berlin A."/>
            <person name="Bessette D."/>
            <person name="Bloom T."/>
            <person name="Bloom T."/>
            <person name="Boguslavskiy L."/>
            <person name="Bonnet C."/>
            <person name="Boukhgalter B."/>
            <person name="Bourzgui I."/>
            <person name="Brown A."/>
            <person name="Cahill P."/>
            <person name="Channer S."/>
            <person name="Cheshatsang Y."/>
            <person name="Chuda L."/>
            <person name="Citroen M."/>
            <person name="Collymore A."/>
            <person name="Cooke P."/>
            <person name="Costello M."/>
            <person name="D'Aco K."/>
            <person name="Daza R."/>
            <person name="De Haan G."/>
            <person name="DeGray S."/>
            <person name="DeMaso C."/>
            <person name="Dhargay N."/>
            <person name="Dooley K."/>
            <person name="Dooley E."/>
            <person name="Doricent M."/>
            <person name="Dorje P."/>
            <person name="Dorjee K."/>
            <person name="Dupes A."/>
            <person name="Elong R."/>
            <person name="Falk J."/>
            <person name="Farina A."/>
            <person name="Faro S."/>
            <person name="Ferguson D."/>
            <person name="Fisher S."/>
            <person name="Foley C.D."/>
            <person name="Franke A."/>
            <person name="Friedrich D."/>
            <person name="Gadbois L."/>
            <person name="Gearin G."/>
            <person name="Gearin C.R."/>
            <person name="Giannoukos G."/>
            <person name="Goode T."/>
            <person name="Graham J."/>
            <person name="Grandbois E."/>
            <person name="Grewal S."/>
            <person name="Gyaltsen K."/>
            <person name="Hafez N."/>
            <person name="Hagos B."/>
            <person name="Hall J."/>
            <person name="Henson C."/>
            <person name="Hollinger A."/>
            <person name="Honan T."/>
            <person name="Huard M.D."/>
            <person name="Hughes L."/>
            <person name="Hurhula B."/>
            <person name="Husby M.E."/>
            <person name="Kamat A."/>
            <person name="Kanga B."/>
            <person name="Kashin S."/>
            <person name="Khazanovich D."/>
            <person name="Kisner P."/>
            <person name="Lance K."/>
            <person name="Lara M."/>
            <person name="Lee W."/>
            <person name="Lennon N."/>
            <person name="Letendre F."/>
            <person name="LeVine R."/>
            <person name="Lipovsky A."/>
            <person name="Liu X."/>
            <person name="Liu J."/>
            <person name="Liu S."/>
            <person name="Lokyitsang T."/>
            <person name="Lokyitsang Y."/>
            <person name="Lubonja R."/>
            <person name="Lui A."/>
            <person name="MacDonald P."/>
            <person name="Magnisalis V."/>
            <person name="Maru K."/>
            <person name="Matthews C."/>
            <person name="McCusker W."/>
            <person name="McDonough S."/>
            <person name="Mehta T."/>
            <person name="Meldrim J."/>
            <person name="Meneus L."/>
            <person name="Mihai O."/>
            <person name="Mihalev A."/>
            <person name="Mihova T."/>
            <person name="Mittelman R."/>
            <person name="Mlenga V."/>
            <person name="Montmayeur A."/>
            <person name="Mulrain L."/>
            <person name="Navidi A."/>
            <person name="Naylor J."/>
            <person name="Negash T."/>
            <person name="Nguyen T."/>
            <person name="Nguyen N."/>
            <person name="Nicol R."/>
            <person name="Norbu C."/>
            <person name="Norbu N."/>
            <person name="Novod N."/>
            <person name="O'Neill B."/>
            <person name="Osman S."/>
            <person name="Markiewicz E."/>
            <person name="Oyono O.L."/>
            <person name="Patti C."/>
            <person name="Phunkhang P."/>
            <person name="Pierre F."/>
            <person name="Priest M."/>
            <person name="Raghuraman S."/>
            <person name="Rege F."/>
            <person name="Reyes R."/>
            <person name="Rise C."/>
            <person name="Rogov P."/>
            <person name="Ross K."/>
            <person name="Ryan E."/>
            <person name="Settipalli S."/>
            <person name="Shea T."/>
            <person name="Sherpa N."/>
            <person name="Shi L."/>
            <person name="Shih D."/>
            <person name="Sparrow T."/>
            <person name="Spaulding J."/>
            <person name="Stalker J."/>
            <person name="Stange-Thomann N."/>
            <person name="Stavropoulos S."/>
            <person name="Stone C."/>
            <person name="Strader C."/>
            <person name="Tesfaye S."/>
            <person name="Thomson T."/>
            <person name="Thoulutsang Y."/>
            <person name="Thoulutsang D."/>
            <person name="Topham K."/>
            <person name="Topping I."/>
            <person name="Tsamla T."/>
            <person name="Vassiliev H."/>
            <person name="Vo A."/>
            <person name="Wangchuk T."/>
            <person name="Wangdi T."/>
            <person name="Weiand M."/>
            <person name="Wilkinson J."/>
            <person name="Wilson A."/>
            <person name="Yadav S."/>
            <person name="Young G."/>
            <person name="Yu Q."/>
            <person name="Zembek L."/>
            <person name="Zhong D."/>
            <person name="Zimmer A."/>
            <person name="Zwirko Z."/>
            <person name="Jaffe D.B."/>
            <person name="Alvarez P."/>
            <person name="Brockman W."/>
            <person name="Butler J."/>
            <person name="Chin C."/>
            <person name="Gnerre S."/>
            <person name="MacCallum I."/>
            <person name="Graves J.A."/>
            <person name="Ponting C.P."/>
            <person name="Breen M."/>
            <person name="Samollow P.B."/>
            <person name="Lander E.S."/>
            <person name="Lindblad-Toh K."/>
        </authorList>
    </citation>
    <scope>NUCLEOTIDE SEQUENCE [LARGE SCALE GENOMIC DNA]</scope>
</reference>
<feature type="compositionally biased region" description="Polar residues" evidence="2">
    <location>
        <begin position="1836"/>
        <end position="1845"/>
    </location>
</feature>
<keyword evidence="5" id="KW-1185">Reference proteome</keyword>
<dbReference type="GO" id="GO:0071985">
    <property type="term" value="P:multivesicular body sorting pathway"/>
    <property type="evidence" value="ECO:0000318"/>
    <property type="project" value="GO_Central"/>
</dbReference>
<feature type="region of interest" description="Disordered" evidence="2">
    <location>
        <begin position="1830"/>
        <end position="1850"/>
    </location>
</feature>
<feature type="region of interest" description="Disordered" evidence="2">
    <location>
        <begin position="2028"/>
        <end position="2094"/>
    </location>
</feature>
<feature type="region of interest" description="Disordered" evidence="2">
    <location>
        <begin position="878"/>
        <end position="912"/>
    </location>
</feature>
<feature type="compositionally biased region" description="Basic and acidic residues" evidence="2">
    <location>
        <begin position="2032"/>
        <end position="2041"/>
    </location>
</feature>
<feature type="region of interest" description="Disordered" evidence="2">
    <location>
        <begin position="1968"/>
        <end position="1989"/>
    </location>
</feature>